<name>A0A6P7HII9_9TELE</name>
<feature type="compositionally biased region" description="Low complexity" evidence="1">
    <location>
        <begin position="329"/>
        <end position="338"/>
    </location>
</feature>
<keyword evidence="3" id="KW-1185">Reference proteome</keyword>
<proteinExistence type="predicted"/>
<reference evidence="4" key="2">
    <citation type="submission" date="2025-08" db="UniProtKB">
        <authorList>
            <consortium name="RefSeq"/>
        </authorList>
    </citation>
    <scope>IDENTIFICATION</scope>
</reference>
<evidence type="ECO:0000313" key="3">
    <source>
        <dbReference type="Proteomes" id="UP000515145"/>
    </source>
</evidence>
<dbReference type="InterPro" id="IPR043535">
    <property type="entry name" value="TEDC1"/>
</dbReference>
<evidence type="ECO:0000259" key="2">
    <source>
        <dbReference type="Pfam" id="PF14970"/>
    </source>
</evidence>
<gene>
    <name evidence="4" type="primary">tedc1</name>
</gene>
<dbReference type="InterPro" id="IPR027996">
    <property type="entry name" value="TEDC1_dom"/>
</dbReference>
<dbReference type="Proteomes" id="UP000515145">
    <property type="component" value="Chromosome 22"/>
</dbReference>
<dbReference type="GeneID" id="114427706"/>
<dbReference type="Pfam" id="PF14970">
    <property type="entry name" value="TEDC1"/>
    <property type="match status" value="1"/>
</dbReference>
<dbReference type="CTD" id="283643"/>
<dbReference type="RefSeq" id="XP_028251706.1">
    <property type="nucleotide sequence ID" value="XM_028395905.1"/>
</dbReference>
<dbReference type="PANTHER" id="PTHR35076:SF1">
    <property type="entry name" value="TUBULIN EPSILON AND DELTA COMPLEX PROTEIN 1"/>
    <property type="match status" value="1"/>
</dbReference>
<reference evidence="3" key="1">
    <citation type="submission" date="2024-06" db="UniProtKB">
        <authorList>
            <consortium name="RefSeq"/>
        </authorList>
    </citation>
    <scope>NUCLEOTIDE SEQUENCE [LARGE SCALE GENOMIC DNA]</scope>
</reference>
<dbReference type="PANTHER" id="PTHR35076">
    <property type="entry name" value="TUBULIN EPSILON AND DELTA COMPLEX PROTEIN 1"/>
    <property type="match status" value="1"/>
</dbReference>
<evidence type="ECO:0000313" key="4">
    <source>
        <dbReference type="RefSeq" id="XP_028251706.1"/>
    </source>
</evidence>
<protein>
    <submittedName>
        <fullName evidence="4">Tubulin epsilon and delta complex protein 1 isoform X2</fullName>
    </submittedName>
</protein>
<evidence type="ECO:0000256" key="1">
    <source>
        <dbReference type="SAM" id="MobiDB-lite"/>
    </source>
</evidence>
<feature type="region of interest" description="Disordered" evidence="1">
    <location>
        <begin position="318"/>
        <end position="338"/>
    </location>
</feature>
<dbReference type="AlphaFoldDB" id="A0A6P7HII9"/>
<organism evidence="3 4">
    <name type="scientific">Parambassis ranga</name>
    <name type="common">Indian glassy fish</name>
    <dbReference type="NCBI Taxonomy" id="210632"/>
    <lineage>
        <taxon>Eukaryota</taxon>
        <taxon>Metazoa</taxon>
        <taxon>Chordata</taxon>
        <taxon>Craniata</taxon>
        <taxon>Vertebrata</taxon>
        <taxon>Euteleostomi</taxon>
        <taxon>Actinopterygii</taxon>
        <taxon>Neopterygii</taxon>
        <taxon>Teleostei</taxon>
        <taxon>Neoteleostei</taxon>
        <taxon>Acanthomorphata</taxon>
        <taxon>Ovalentaria</taxon>
        <taxon>Ambassidae</taxon>
        <taxon>Parambassis</taxon>
    </lineage>
</organism>
<feature type="domain" description="Tubulin epsilon and delta complex protein 1" evidence="2">
    <location>
        <begin position="89"/>
        <end position="249"/>
    </location>
</feature>
<accession>A0A6P7HII9</accession>
<sequence length="387" mass="43140">MQRSKAPVSVEVKQVIGALCRLLTATGLDPVPTPETFRRAKFGCGNEEDQFWQLLASILQNSGIVSDEVCTQLRGECRKLVTAGLWQTGYYADWMYETEERGQEGTGFSSRDLLLALGWLLAAGTLENLMTQRVQQLDRTLLISIPVSRVFSGQLPLDSGSLRRLQWLTGCLRHQGRTLLSMLQERTKVLHAVLSVSLSSTGPSCSYQSSTVLKEECVCMRQLCDVLEAYLKWKQVEKVFWTWMDSVVDGHLTDPVVKSSPHAPTWSPRVCHHGNQGLEKLQNVLSRLPTAQDGLEPLSSLSSLHTLTQAYRPRLKAESDSCPVRRSAEGSSSGTEVSGVIPVSEAAEMLLHEEALLLERRDKQRLANRMQLQEMIGRLDELVLIPP</sequence>